<gene>
    <name evidence="12" type="ORF">OIDMADRAFT_180136</name>
</gene>
<evidence type="ECO:0000256" key="3">
    <source>
        <dbReference type="ARBA" id="ARBA00004496"/>
    </source>
</evidence>
<dbReference type="AlphaFoldDB" id="A0A0C3DH13"/>
<dbReference type="STRING" id="913774.A0A0C3DH13"/>
<dbReference type="GO" id="GO:0000159">
    <property type="term" value="C:protein phosphatase type 2A complex"/>
    <property type="evidence" value="ECO:0007669"/>
    <property type="project" value="TreeGrafter"/>
</dbReference>
<comment type="function">
    <text evidence="9">PPIases accelerate the folding of proteins. It catalyzes the cis-trans isomerization of proline imidic peptide bonds in oligopeptides. Acts as a regulatory subunit for PP2A-like phosphatases modulating their activity or substrate specificity, probably by inducing a conformational change in the catalytic subunit, a direct target of the PPIase. Can reactivate inactive phosphatase PP2A-phosphatase methylesterase complexes (PP2Ai) in presence of ATP and Mg(2+) by dissociating the inactive form from the complex.</text>
</comment>
<proteinExistence type="inferred from homology"/>
<dbReference type="GO" id="GO:0003755">
    <property type="term" value="F:peptidyl-prolyl cis-trans isomerase activity"/>
    <property type="evidence" value="ECO:0007669"/>
    <property type="project" value="UniProtKB-KW"/>
</dbReference>
<reference evidence="13" key="2">
    <citation type="submission" date="2015-01" db="EMBL/GenBank/DDBJ databases">
        <title>Evolutionary Origins and Diversification of the Mycorrhizal Mutualists.</title>
        <authorList>
            <consortium name="DOE Joint Genome Institute"/>
            <consortium name="Mycorrhizal Genomics Consortium"/>
            <person name="Kohler A."/>
            <person name="Kuo A."/>
            <person name="Nagy L.G."/>
            <person name="Floudas D."/>
            <person name="Copeland A."/>
            <person name="Barry K.W."/>
            <person name="Cichocki N."/>
            <person name="Veneault-Fourrey C."/>
            <person name="LaButti K."/>
            <person name="Lindquist E.A."/>
            <person name="Lipzen A."/>
            <person name="Lundell T."/>
            <person name="Morin E."/>
            <person name="Murat C."/>
            <person name="Riley R."/>
            <person name="Ohm R."/>
            <person name="Sun H."/>
            <person name="Tunlid A."/>
            <person name="Henrissat B."/>
            <person name="Grigoriev I.V."/>
            <person name="Hibbett D.S."/>
            <person name="Martin F."/>
        </authorList>
    </citation>
    <scope>NUCLEOTIDE SEQUENCE [LARGE SCALE GENOMIC DNA]</scope>
    <source>
        <strain evidence="13">Zn</strain>
    </source>
</reference>
<sequence length="575" mass="62080">MSEVKETLRTQITRVMDSQPKSHISGPFKALPILDSTLPHTFLKPSKRICEGHDVPRFLTSKAYVDLGIFVMQLNIAMCPIKVPTSPQIQTWQLDLSVPFSDAIRRLQELLQKVDAIREEAPPETGPRRFGNASFRRWYEILESRVYDLLRTYLPANVLSFGSHAEGVSVLDEIVPYFLGSFGSPQRLDYGTGHELSFLAFLGCIWKLGGFSEGYTQDGSLERSIVMEVIEPYLCVIRRLILTYTLEPAGSHGVWGLDDHSFLPYIFGSAQYCPAIEGDAAMPVEGSLPEAPKPGEIAKKDVVDRERIHNMYFAAIGFINDVKTGPFWEHSPILFDISGVRSGWGKINKGMIKMYNAEVLSKFPVVQHFPFGSLFSWEQDANAPPPTQSTHHMSQPTGTSKPGSSIARSLQAQGSSAPWASSAHGVNMAPTAAPWAKASPGPPQAGMPPTRASWAGGSSAPNALSDLRSKIKSLFKSKKSTKPADKPAEPAPATATEGEAPTATKDATEPAPAATAEAPAEGTADAEPAKEDAADTPAPPAEAPNAEEPAKVEEPAKTEEPAKVEEAATPAPTAT</sequence>
<name>A0A0C3DH13_OIDMZ</name>
<evidence type="ECO:0000256" key="1">
    <source>
        <dbReference type="ARBA" id="ARBA00000971"/>
    </source>
</evidence>
<accession>A0A0C3DH13</accession>
<comment type="catalytic activity">
    <reaction evidence="1 10">
        <text>[protein]-peptidylproline (omega=180) = [protein]-peptidylproline (omega=0)</text>
        <dbReference type="Rhea" id="RHEA:16237"/>
        <dbReference type="Rhea" id="RHEA-COMP:10747"/>
        <dbReference type="Rhea" id="RHEA-COMP:10748"/>
        <dbReference type="ChEBI" id="CHEBI:83833"/>
        <dbReference type="ChEBI" id="CHEBI:83834"/>
        <dbReference type="EC" id="5.2.1.8"/>
    </reaction>
</comment>
<dbReference type="OrthoDB" id="16120at2759"/>
<evidence type="ECO:0000256" key="8">
    <source>
        <dbReference type="ARBA" id="ARBA00023242"/>
    </source>
</evidence>
<keyword evidence="5 10" id="KW-0963">Cytoplasm</keyword>
<dbReference type="GO" id="GO:0005737">
    <property type="term" value="C:cytoplasm"/>
    <property type="evidence" value="ECO:0007669"/>
    <property type="project" value="UniProtKB-SubCell"/>
</dbReference>
<dbReference type="InterPro" id="IPR004327">
    <property type="entry name" value="Phstyr_phstse_ac"/>
</dbReference>
<feature type="region of interest" description="Disordered" evidence="11">
    <location>
        <begin position="380"/>
        <end position="464"/>
    </location>
</feature>
<evidence type="ECO:0000256" key="4">
    <source>
        <dbReference type="ARBA" id="ARBA00011019"/>
    </source>
</evidence>
<dbReference type="InParanoid" id="A0A0C3DH13"/>
<dbReference type="GO" id="GO:0005634">
    <property type="term" value="C:nucleus"/>
    <property type="evidence" value="ECO:0007669"/>
    <property type="project" value="UniProtKB-SubCell"/>
</dbReference>
<evidence type="ECO:0000256" key="11">
    <source>
        <dbReference type="SAM" id="MobiDB-lite"/>
    </source>
</evidence>
<dbReference type="EMBL" id="KN832876">
    <property type="protein sequence ID" value="KIN01303.1"/>
    <property type="molecule type" value="Genomic_DNA"/>
</dbReference>
<feature type="compositionally biased region" description="Polar residues" evidence="11">
    <location>
        <begin position="388"/>
        <end position="419"/>
    </location>
</feature>
<feature type="compositionally biased region" description="Low complexity" evidence="11">
    <location>
        <begin position="491"/>
        <end position="526"/>
    </location>
</feature>
<evidence type="ECO:0000256" key="10">
    <source>
        <dbReference type="RuleBase" id="RU361210"/>
    </source>
</evidence>
<dbReference type="InterPro" id="IPR037218">
    <property type="entry name" value="PTPA_sf"/>
</dbReference>
<dbReference type="EC" id="5.2.1.8" evidence="10"/>
<dbReference type="PANTHER" id="PTHR10012:SF3">
    <property type="entry name" value="SERINE_THREONINE-PROTEIN PHOSPHATASE 2A ACTIVATOR 1"/>
    <property type="match status" value="1"/>
</dbReference>
<dbReference type="Gene3D" id="1.20.120.1150">
    <property type="match status" value="1"/>
</dbReference>
<comment type="similarity">
    <text evidence="4 10">Belongs to the PTPA-type PPIase family.</text>
</comment>
<dbReference type="PANTHER" id="PTHR10012">
    <property type="entry name" value="SERINE/THREONINE-PROTEIN PHOSPHATASE 2A REGULATORY SUBUNIT B"/>
    <property type="match status" value="1"/>
</dbReference>
<comment type="subcellular location">
    <subcellularLocation>
        <location evidence="3 10">Cytoplasm</location>
    </subcellularLocation>
    <subcellularLocation>
        <location evidence="2">Nucleus</location>
    </subcellularLocation>
</comment>
<evidence type="ECO:0000256" key="6">
    <source>
        <dbReference type="ARBA" id="ARBA00023110"/>
    </source>
</evidence>
<organism evidence="12 13">
    <name type="scientific">Oidiodendron maius (strain Zn)</name>
    <dbReference type="NCBI Taxonomy" id="913774"/>
    <lineage>
        <taxon>Eukaryota</taxon>
        <taxon>Fungi</taxon>
        <taxon>Dikarya</taxon>
        <taxon>Ascomycota</taxon>
        <taxon>Pezizomycotina</taxon>
        <taxon>Leotiomycetes</taxon>
        <taxon>Leotiomycetes incertae sedis</taxon>
        <taxon>Myxotrichaceae</taxon>
        <taxon>Oidiodendron</taxon>
    </lineage>
</organism>
<evidence type="ECO:0000256" key="2">
    <source>
        <dbReference type="ARBA" id="ARBA00004123"/>
    </source>
</evidence>
<keyword evidence="13" id="KW-1185">Reference proteome</keyword>
<feature type="compositionally biased region" description="Basic and acidic residues" evidence="11">
    <location>
        <begin position="548"/>
        <end position="566"/>
    </location>
</feature>
<dbReference type="HOGENOM" id="CLU_030733_2_0_1"/>
<dbReference type="InterPro" id="IPR043170">
    <property type="entry name" value="PTPA_C_lid"/>
</dbReference>
<evidence type="ECO:0000256" key="9">
    <source>
        <dbReference type="ARBA" id="ARBA00025287"/>
    </source>
</evidence>
<keyword evidence="7 10" id="KW-0413">Isomerase</keyword>
<dbReference type="FunFam" id="1.20.120.1150:FF:000003">
    <property type="entry name" value="Serine/threonine-protein phosphatase 2A activator"/>
    <property type="match status" value="1"/>
</dbReference>
<keyword evidence="6 10" id="KW-0697">Rotamase</keyword>
<dbReference type="GO" id="GO:0007052">
    <property type="term" value="P:mitotic spindle organization"/>
    <property type="evidence" value="ECO:0007669"/>
    <property type="project" value="TreeGrafter"/>
</dbReference>
<dbReference type="SUPFAM" id="SSF140984">
    <property type="entry name" value="PTPA-like"/>
    <property type="match status" value="1"/>
</dbReference>
<keyword evidence="8" id="KW-0539">Nucleus</keyword>
<protein>
    <recommendedName>
        <fullName evidence="10">Serine/threonine-protein phosphatase 2A activator</fullName>
        <ecNumber evidence="10">5.2.1.8</ecNumber>
    </recommendedName>
    <alternativeName>
        <fullName evidence="10">Phosphotyrosyl phosphatase activator</fullName>
    </alternativeName>
</protein>
<evidence type="ECO:0000256" key="5">
    <source>
        <dbReference type="ARBA" id="ARBA00022490"/>
    </source>
</evidence>
<dbReference type="FunCoup" id="A0A0C3DH13">
    <property type="interactions" value="111"/>
</dbReference>
<evidence type="ECO:0000313" key="13">
    <source>
        <dbReference type="Proteomes" id="UP000054321"/>
    </source>
</evidence>
<dbReference type="CDD" id="cd04087">
    <property type="entry name" value="PTPA"/>
    <property type="match status" value="1"/>
</dbReference>
<evidence type="ECO:0000313" key="12">
    <source>
        <dbReference type="EMBL" id="KIN01303.1"/>
    </source>
</evidence>
<feature type="region of interest" description="Disordered" evidence="11">
    <location>
        <begin position="476"/>
        <end position="575"/>
    </location>
</feature>
<dbReference type="GO" id="GO:0008160">
    <property type="term" value="F:protein tyrosine phosphatase activator activity"/>
    <property type="evidence" value="ECO:0007669"/>
    <property type="project" value="TreeGrafter"/>
</dbReference>
<reference evidence="12 13" key="1">
    <citation type="submission" date="2014-04" db="EMBL/GenBank/DDBJ databases">
        <authorList>
            <consortium name="DOE Joint Genome Institute"/>
            <person name="Kuo A."/>
            <person name="Martino E."/>
            <person name="Perotto S."/>
            <person name="Kohler A."/>
            <person name="Nagy L.G."/>
            <person name="Floudas D."/>
            <person name="Copeland A."/>
            <person name="Barry K.W."/>
            <person name="Cichocki N."/>
            <person name="Veneault-Fourrey C."/>
            <person name="LaButti K."/>
            <person name="Lindquist E.A."/>
            <person name="Lipzen A."/>
            <person name="Lundell T."/>
            <person name="Morin E."/>
            <person name="Murat C."/>
            <person name="Sun H."/>
            <person name="Tunlid A."/>
            <person name="Henrissat B."/>
            <person name="Grigoriev I.V."/>
            <person name="Hibbett D.S."/>
            <person name="Martin F."/>
            <person name="Nordberg H.P."/>
            <person name="Cantor M.N."/>
            <person name="Hua S.X."/>
        </authorList>
    </citation>
    <scope>NUCLEOTIDE SEQUENCE [LARGE SCALE GENOMIC DNA]</scope>
    <source>
        <strain evidence="12 13">Zn</strain>
    </source>
</reference>
<dbReference type="Proteomes" id="UP000054321">
    <property type="component" value="Unassembled WGS sequence"/>
</dbReference>
<dbReference type="Pfam" id="PF03095">
    <property type="entry name" value="PTPA"/>
    <property type="match status" value="1"/>
</dbReference>
<evidence type="ECO:0000256" key="7">
    <source>
        <dbReference type="ARBA" id="ARBA00023235"/>
    </source>
</evidence>